<keyword evidence="2" id="KW-0378">Hydrolase</keyword>
<keyword evidence="3" id="KW-1185">Reference proteome</keyword>
<comment type="caution">
    <text evidence="2">The sequence shown here is derived from an EMBL/GenBank/DDBJ whole genome shotgun (WGS) entry which is preliminary data.</text>
</comment>
<feature type="domain" description="HNH nuclease" evidence="1">
    <location>
        <begin position="38"/>
        <end position="94"/>
    </location>
</feature>
<dbReference type="EMBL" id="JAOBTW010000008">
    <property type="protein sequence ID" value="MDZ7282177.1"/>
    <property type="molecule type" value="Genomic_DNA"/>
</dbReference>
<dbReference type="SMART" id="SM00507">
    <property type="entry name" value="HNHc"/>
    <property type="match status" value="1"/>
</dbReference>
<proteinExistence type="predicted"/>
<dbReference type="Gene3D" id="1.10.30.50">
    <property type="match status" value="1"/>
</dbReference>
<dbReference type="InterPro" id="IPR003615">
    <property type="entry name" value="HNH_nuc"/>
</dbReference>
<dbReference type="RefSeq" id="WP_322539270.1">
    <property type="nucleotide sequence ID" value="NZ_JAOBTW010000008.1"/>
</dbReference>
<evidence type="ECO:0000313" key="3">
    <source>
        <dbReference type="Proteomes" id="UP001292182"/>
    </source>
</evidence>
<evidence type="ECO:0000259" key="1">
    <source>
        <dbReference type="SMART" id="SM00507"/>
    </source>
</evidence>
<dbReference type="GO" id="GO:0004519">
    <property type="term" value="F:endonuclease activity"/>
    <property type="evidence" value="ECO:0007669"/>
    <property type="project" value="UniProtKB-KW"/>
</dbReference>
<dbReference type="InterPro" id="IPR002711">
    <property type="entry name" value="HNH"/>
</dbReference>
<reference evidence="3" key="1">
    <citation type="submission" date="2023-07" db="EMBL/GenBank/DDBJ databases">
        <title>Whole genome sequence analysis of rice epiphytic Sphingomonas sanguinis OsEp_Plm_15B2.</title>
        <authorList>
            <person name="Sahu K.P."/>
            <person name="Asharani P."/>
            <person name="Reddy B."/>
            <person name="Kumar A."/>
        </authorList>
    </citation>
    <scope>NUCLEOTIDE SEQUENCE [LARGE SCALE GENOMIC DNA]</scope>
    <source>
        <strain evidence="3">OsEp_Plm_15B2</strain>
    </source>
</reference>
<sequence length="217" mass="24311">MPAILVANGDTWRDELVAVLAAGEKPTDAMKARYRHPEIKDAILTETGKKCAYCESKVRHIAYGDIEHIIPKSKVPAKSYDWSNLTLACDICNTNKGDYYSDDPANSQDGLIDPYADNPRDHFLFLREVVSPRPDSLRGYATEQVLKLTRGELLERRRERMAFIDGMVLAYTLAEPAYKSAILATLYDNHLKDDDEYAGIVGAYIEHLQSLGTLPST</sequence>
<keyword evidence="2" id="KW-0540">Nuclease</keyword>
<evidence type="ECO:0000313" key="2">
    <source>
        <dbReference type="EMBL" id="MDZ7282177.1"/>
    </source>
</evidence>
<gene>
    <name evidence="2" type="ORF">N4G62_09070</name>
</gene>
<name>A0ABU5LQG4_9SPHN</name>
<dbReference type="Proteomes" id="UP001292182">
    <property type="component" value="Unassembled WGS sequence"/>
</dbReference>
<keyword evidence="2" id="KW-0255">Endonuclease</keyword>
<accession>A0ABU5LQG4</accession>
<protein>
    <submittedName>
        <fullName evidence="2">HNH endonuclease</fullName>
    </submittedName>
</protein>
<dbReference type="Pfam" id="PF01844">
    <property type="entry name" value="HNH"/>
    <property type="match status" value="1"/>
</dbReference>
<organism evidence="2 3">
    <name type="scientific">Sphingomonas sanguinis</name>
    <dbReference type="NCBI Taxonomy" id="33051"/>
    <lineage>
        <taxon>Bacteria</taxon>
        <taxon>Pseudomonadati</taxon>
        <taxon>Pseudomonadota</taxon>
        <taxon>Alphaproteobacteria</taxon>
        <taxon>Sphingomonadales</taxon>
        <taxon>Sphingomonadaceae</taxon>
        <taxon>Sphingomonas</taxon>
    </lineage>
</organism>
<dbReference type="CDD" id="cd00085">
    <property type="entry name" value="HNHc"/>
    <property type="match status" value="1"/>
</dbReference>